<dbReference type="Proteomes" id="UP000289758">
    <property type="component" value="Unassembled WGS sequence"/>
</dbReference>
<evidence type="ECO:0000256" key="3">
    <source>
        <dbReference type="ARBA" id="ARBA00023163"/>
    </source>
</evidence>
<dbReference type="InterPro" id="IPR018062">
    <property type="entry name" value="HTH_AraC-typ_CS"/>
</dbReference>
<sequence length="324" mass="38043">MNEELNIPYYKLINLVEKVINPFSRETITEQIKSEYGKGFLIWHNLGNGIATSANNYTLNKNYIISLESDVPGAVIIFNLGEDIIYRFKDGKKYELKKNRFFVGFSSDEFIVQMLLKKDFNYNTLTIGIKEELFLRLTNNFEILKEKMEEAKEKNYSILDGSEIDPDQLEMLSSFKEKIVDENLLNKLYFESKTTNLIHYTINKLQKIINTSSILDTRKIDSLERAKQIILTEYNSSLSIKEIAYKSAINECYLKKDFKSYYGMTIYEMLQKHRMEMAKKFLKENYSVKETALKVGYKHIGNFSKLFTSYFNTTPSNYKKELEN</sequence>
<reference evidence="5 6" key="1">
    <citation type="submission" date="2017-10" db="EMBL/GenBank/DDBJ databases">
        <title>Genomics of the genus Arcobacter.</title>
        <authorList>
            <person name="Perez-Cataluna A."/>
            <person name="Figueras M.J."/>
        </authorList>
    </citation>
    <scope>NUCLEOTIDE SEQUENCE [LARGE SCALE GENOMIC DNA]</scope>
    <source>
        <strain evidence="5 6">CECT 8441</strain>
    </source>
</reference>
<keyword evidence="3" id="KW-0804">Transcription</keyword>
<dbReference type="GO" id="GO:0043565">
    <property type="term" value="F:sequence-specific DNA binding"/>
    <property type="evidence" value="ECO:0007669"/>
    <property type="project" value="InterPro"/>
</dbReference>
<dbReference type="SUPFAM" id="SSF46689">
    <property type="entry name" value="Homeodomain-like"/>
    <property type="match status" value="2"/>
</dbReference>
<keyword evidence="1" id="KW-0805">Transcription regulation</keyword>
<dbReference type="InterPro" id="IPR009057">
    <property type="entry name" value="Homeodomain-like_sf"/>
</dbReference>
<evidence type="ECO:0000313" key="5">
    <source>
        <dbReference type="EMBL" id="RXK06321.1"/>
    </source>
</evidence>
<gene>
    <name evidence="5" type="ORF">CRV07_06380</name>
</gene>
<organism evidence="5 6">
    <name type="scientific">Halarcobacter ebronensis</name>
    <dbReference type="NCBI Taxonomy" id="1462615"/>
    <lineage>
        <taxon>Bacteria</taxon>
        <taxon>Pseudomonadati</taxon>
        <taxon>Campylobacterota</taxon>
        <taxon>Epsilonproteobacteria</taxon>
        <taxon>Campylobacterales</taxon>
        <taxon>Arcobacteraceae</taxon>
        <taxon>Halarcobacter</taxon>
    </lineage>
</organism>
<name>A0A4Q1ALQ1_9BACT</name>
<evidence type="ECO:0000259" key="4">
    <source>
        <dbReference type="PROSITE" id="PS01124"/>
    </source>
</evidence>
<dbReference type="EMBL" id="PDKK01000004">
    <property type="protein sequence ID" value="RXK06321.1"/>
    <property type="molecule type" value="Genomic_DNA"/>
</dbReference>
<dbReference type="AlphaFoldDB" id="A0A4Q1ALQ1"/>
<accession>A0A4Q1ALQ1</accession>
<dbReference type="RefSeq" id="WP_129086913.1">
    <property type="nucleotide sequence ID" value="NZ_CP053836.1"/>
</dbReference>
<dbReference type="InterPro" id="IPR018060">
    <property type="entry name" value="HTH_AraC"/>
</dbReference>
<proteinExistence type="predicted"/>
<evidence type="ECO:0000313" key="6">
    <source>
        <dbReference type="Proteomes" id="UP000289758"/>
    </source>
</evidence>
<dbReference type="PANTHER" id="PTHR47893">
    <property type="entry name" value="REGULATORY PROTEIN PCHR"/>
    <property type="match status" value="1"/>
</dbReference>
<dbReference type="PANTHER" id="PTHR47893:SF1">
    <property type="entry name" value="REGULATORY PROTEIN PCHR"/>
    <property type="match status" value="1"/>
</dbReference>
<dbReference type="PROSITE" id="PS00041">
    <property type="entry name" value="HTH_ARAC_FAMILY_1"/>
    <property type="match status" value="1"/>
</dbReference>
<keyword evidence="2" id="KW-0238">DNA-binding</keyword>
<dbReference type="OrthoDB" id="5346562at2"/>
<keyword evidence="6" id="KW-1185">Reference proteome</keyword>
<evidence type="ECO:0000256" key="1">
    <source>
        <dbReference type="ARBA" id="ARBA00023015"/>
    </source>
</evidence>
<dbReference type="PROSITE" id="PS01124">
    <property type="entry name" value="HTH_ARAC_FAMILY_2"/>
    <property type="match status" value="1"/>
</dbReference>
<dbReference type="GO" id="GO:0003700">
    <property type="term" value="F:DNA-binding transcription factor activity"/>
    <property type="evidence" value="ECO:0007669"/>
    <property type="project" value="InterPro"/>
</dbReference>
<dbReference type="InterPro" id="IPR053142">
    <property type="entry name" value="PchR_regulatory_protein"/>
</dbReference>
<dbReference type="SMART" id="SM00342">
    <property type="entry name" value="HTH_ARAC"/>
    <property type="match status" value="1"/>
</dbReference>
<evidence type="ECO:0000256" key="2">
    <source>
        <dbReference type="ARBA" id="ARBA00023125"/>
    </source>
</evidence>
<dbReference type="Gene3D" id="1.10.10.60">
    <property type="entry name" value="Homeodomain-like"/>
    <property type="match status" value="2"/>
</dbReference>
<dbReference type="Pfam" id="PF12833">
    <property type="entry name" value="HTH_18"/>
    <property type="match status" value="1"/>
</dbReference>
<comment type="caution">
    <text evidence="5">The sequence shown here is derived from an EMBL/GenBank/DDBJ whole genome shotgun (WGS) entry which is preliminary data.</text>
</comment>
<protein>
    <submittedName>
        <fullName evidence="5">AraC family transcriptional regulator</fullName>
    </submittedName>
</protein>
<feature type="domain" description="HTH araC/xylS-type" evidence="4">
    <location>
        <begin position="224"/>
        <end position="321"/>
    </location>
</feature>